<dbReference type="SUPFAM" id="SSF52540">
    <property type="entry name" value="P-loop containing nucleoside triphosphate hydrolases"/>
    <property type="match status" value="1"/>
</dbReference>
<dbReference type="Pfam" id="PF02463">
    <property type="entry name" value="SMC_N"/>
    <property type="match status" value="1"/>
</dbReference>
<dbReference type="InterPro" id="IPR003395">
    <property type="entry name" value="RecF/RecN/SMC_N"/>
</dbReference>
<reference evidence="3" key="1">
    <citation type="journal article" date="2015" name="Nature">
        <title>Complex archaea that bridge the gap between prokaryotes and eukaryotes.</title>
        <authorList>
            <person name="Spang A."/>
            <person name="Saw J.H."/>
            <person name="Jorgensen S.L."/>
            <person name="Zaremba-Niedzwiedzka K."/>
            <person name="Martijn J."/>
            <person name="Lind A.E."/>
            <person name="van Eijk R."/>
            <person name="Schleper C."/>
            <person name="Guy L."/>
            <person name="Ettema T.J."/>
        </authorList>
    </citation>
    <scope>NUCLEOTIDE SEQUENCE</scope>
</reference>
<dbReference type="PANTHER" id="PTHR32114">
    <property type="entry name" value="ABC TRANSPORTER ABCH.3"/>
    <property type="match status" value="1"/>
</dbReference>
<dbReference type="AlphaFoldDB" id="A0A0F9AJK1"/>
<dbReference type="Gene3D" id="3.40.50.300">
    <property type="entry name" value="P-loop containing nucleotide triphosphate hydrolases"/>
    <property type="match status" value="1"/>
</dbReference>
<proteinExistence type="predicted"/>
<organism evidence="3">
    <name type="scientific">marine sediment metagenome</name>
    <dbReference type="NCBI Taxonomy" id="412755"/>
    <lineage>
        <taxon>unclassified sequences</taxon>
        <taxon>metagenomes</taxon>
        <taxon>ecological metagenomes</taxon>
    </lineage>
</organism>
<feature type="coiled-coil region" evidence="1">
    <location>
        <begin position="113"/>
        <end position="171"/>
    </location>
</feature>
<feature type="non-terminal residue" evidence="3">
    <location>
        <position position="1"/>
    </location>
</feature>
<evidence type="ECO:0000259" key="2">
    <source>
        <dbReference type="Pfam" id="PF02463"/>
    </source>
</evidence>
<dbReference type="PANTHER" id="PTHR32114:SF2">
    <property type="entry name" value="ABC TRANSPORTER ABCH.3"/>
    <property type="match status" value="1"/>
</dbReference>
<keyword evidence="1" id="KW-0175">Coiled coil</keyword>
<protein>
    <recommendedName>
        <fullName evidence="2">RecF/RecN/SMC N-terminal domain-containing protein</fullName>
    </recommendedName>
</protein>
<evidence type="ECO:0000256" key="1">
    <source>
        <dbReference type="SAM" id="Coils"/>
    </source>
</evidence>
<comment type="caution">
    <text evidence="3">The sequence shown here is derived from an EMBL/GenBank/DDBJ whole genome shotgun (WGS) entry which is preliminary data.</text>
</comment>
<gene>
    <name evidence="3" type="ORF">LCGC14_2562760</name>
</gene>
<feature type="domain" description="RecF/RecN/SMC N-terminal" evidence="2">
    <location>
        <begin position="65"/>
        <end position="321"/>
    </location>
</feature>
<name>A0A0F9AJK1_9ZZZZ</name>
<accession>A0A0F9AJK1</accession>
<evidence type="ECO:0000313" key="3">
    <source>
        <dbReference type="EMBL" id="KKL09749.1"/>
    </source>
</evidence>
<feature type="coiled-coil region" evidence="1">
    <location>
        <begin position="1"/>
        <end position="86"/>
    </location>
</feature>
<dbReference type="EMBL" id="LAZR01042342">
    <property type="protein sequence ID" value="KKL09749.1"/>
    <property type="molecule type" value="Genomic_DNA"/>
</dbReference>
<dbReference type="InterPro" id="IPR027417">
    <property type="entry name" value="P-loop_NTPase"/>
</dbReference>
<sequence length="335" mass="38886">YDKVEIQLPELKKKLGELQKKLIPLNKKKIPLENEKEKLIKVPDKLKEINDELDKLRENHDKFQKNEEIAKNMLNIKSDLEKCKKKLLGIDSSLKKQAEVNKILIGQFNEVDYKKIDAKLRNLEEAKGNLKNQVLDAKNNLAEAIEKLKALKETEEELTLVLNNIEALKFMKNFTKIIRNYFDGAGPKITEVLLANINVEATSHYRNIMDNPNVILEWEHDYQIKIKSSENEKEFYQLSGGEQMAAALAIRLAILKVLSNAEFAFFDEPTMNLDPNKRENLGKIIQRIKGFKQFFVISHDDTFEENVENVIKFSKDENEITRVDFITKTKDLELV</sequence>